<dbReference type="AlphaFoldDB" id="A0A644Y712"/>
<dbReference type="EMBL" id="VSSQ01003794">
    <property type="protein sequence ID" value="MPM22363.1"/>
    <property type="molecule type" value="Genomic_DNA"/>
</dbReference>
<accession>A0A644Y712</accession>
<organism evidence="1">
    <name type="scientific">bioreactor metagenome</name>
    <dbReference type="NCBI Taxonomy" id="1076179"/>
    <lineage>
        <taxon>unclassified sequences</taxon>
        <taxon>metagenomes</taxon>
        <taxon>ecological metagenomes</taxon>
    </lineage>
</organism>
<protein>
    <submittedName>
        <fullName evidence="1">Uncharacterized protein</fullName>
    </submittedName>
</protein>
<proteinExistence type="predicted"/>
<reference evidence="1" key="1">
    <citation type="submission" date="2019-08" db="EMBL/GenBank/DDBJ databases">
        <authorList>
            <person name="Kucharzyk K."/>
            <person name="Murdoch R.W."/>
            <person name="Higgins S."/>
            <person name="Loffler F."/>
        </authorList>
    </citation>
    <scope>NUCLEOTIDE SEQUENCE</scope>
</reference>
<comment type="caution">
    <text evidence="1">The sequence shown here is derived from an EMBL/GenBank/DDBJ whole genome shotgun (WGS) entry which is preliminary data.</text>
</comment>
<evidence type="ECO:0000313" key="1">
    <source>
        <dbReference type="EMBL" id="MPM22363.1"/>
    </source>
</evidence>
<sequence>MIIVLDQISGFATHETNHIVGGAGWVDIFFFDFFQRHVIVLFCNFQDSRSRLFADSWLAVQRE</sequence>
<name>A0A644Y712_9ZZZZ</name>
<gene>
    <name evidence="1" type="ORF">SDC9_68815</name>
</gene>